<dbReference type="PROSITE" id="PS50800">
    <property type="entry name" value="SAP"/>
    <property type="match status" value="1"/>
</dbReference>
<dbReference type="SMART" id="SM00513">
    <property type="entry name" value="SAP"/>
    <property type="match status" value="1"/>
</dbReference>
<dbReference type="SUPFAM" id="SSF54495">
    <property type="entry name" value="UBC-like"/>
    <property type="match status" value="1"/>
</dbReference>
<evidence type="ECO:0000313" key="5">
    <source>
        <dbReference type="EMBL" id="QHU11964.1"/>
    </source>
</evidence>
<dbReference type="SMART" id="SM00212">
    <property type="entry name" value="UBCc"/>
    <property type="match status" value="1"/>
</dbReference>
<dbReference type="Pfam" id="PF02037">
    <property type="entry name" value="SAP"/>
    <property type="match status" value="1"/>
</dbReference>
<keyword evidence="2" id="KW-0833">Ubl conjugation pathway</keyword>
<sequence length="382" mass="44029">MQRSQLEKKTVEKLKILLRQRGLPVSGVKAVLIQRLLAAPPPPPMALPPPPPPPPPMALPPPPPLPMALPLSPEFEVVNQIPSFNYHYYGMDPWLQDALLPRTMNRIVKDLKNLKDVLSSLTDAQVLIFVSEESLLLWKFMLVPPSDTPYYGGMFEFHMILPPNYPTQPPKVHLMTTGQNTIRFNPNLYADGKVCLSLLGTWQGPGWDPMQSNLSQVILAILGQIMGTKDPLSNEPYFDGYEQKIRVKGFSESKRLMLYEWIKNARQNYTAYLRIQTLVTTMIGSVLGKNSYSTEFYFFILHYYMKNFKEKIFPDLIRWSLKQITLPVFNGEIDWSILGQIKNAYWWQITRSNYERNMQKYIHKMDKIVDCIILVLTSNSVH</sequence>
<dbReference type="Gene3D" id="1.10.720.30">
    <property type="entry name" value="SAP domain"/>
    <property type="match status" value="1"/>
</dbReference>
<dbReference type="PANTHER" id="PTHR46116:SF39">
    <property type="entry name" value="BACULOVIRAL IAP REPEAT-CONTAINING PROTEIN 6"/>
    <property type="match status" value="1"/>
</dbReference>
<evidence type="ECO:0008006" key="6">
    <source>
        <dbReference type="Google" id="ProtNLM"/>
    </source>
</evidence>
<dbReference type="InterPro" id="IPR003034">
    <property type="entry name" value="SAP_dom"/>
</dbReference>
<dbReference type="SUPFAM" id="SSF101447">
    <property type="entry name" value="Formin homology 2 domain (FH2 domain)"/>
    <property type="match status" value="1"/>
</dbReference>
<dbReference type="InterPro" id="IPR000608">
    <property type="entry name" value="UBC"/>
</dbReference>
<dbReference type="InterPro" id="IPR036361">
    <property type="entry name" value="SAP_dom_sf"/>
</dbReference>
<accession>A0A6C0K773</accession>
<dbReference type="Gene3D" id="3.10.110.10">
    <property type="entry name" value="Ubiquitin Conjugating Enzyme"/>
    <property type="match status" value="1"/>
</dbReference>
<evidence type="ECO:0000259" key="4">
    <source>
        <dbReference type="PROSITE" id="PS50800"/>
    </source>
</evidence>
<dbReference type="SUPFAM" id="SSF68906">
    <property type="entry name" value="SAP domain"/>
    <property type="match status" value="1"/>
</dbReference>
<dbReference type="AlphaFoldDB" id="A0A6C0K773"/>
<dbReference type="EMBL" id="MN740793">
    <property type="protein sequence ID" value="QHU11964.1"/>
    <property type="molecule type" value="Genomic_DNA"/>
</dbReference>
<dbReference type="GO" id="GO:0016740">
    <property type="term" value="F:transferase activity"/>
    <property type="evidence" value="ECO:0007669"/>
    <property type="project" value="UniProtKB-KW"/>
</dbReference>
<dbReference type="PANTHER" id="PTHR46116">
    <property type="entry name" value="(E3-INDEPENDENT) E2 UBIQUITIN-CONJUGATING ENZYME"/>
    <property type="match status" value="1"/>
</dbReference>
<name>A0A6C0K773_9ZZZZ</name>
<dbReference type="PROSITE" id="PS50127">
    <property type="entry name" value="UBC_2"/>
    <property type="match status" value="1"/>
</dbReference>
<keyword evidence="1" id="KW-0808">Transferase</keyword>
<dbReference type="InterPro" id="IPR016135">
    <property type="entry name" value="UBQ-conjugating_enzyme/RWD"/>
</dbReference>
<evidence type="ECO:0000259" key="3">
    <source>
        <dbReference type="PROSITE" id="PS50127"/>
    </source>
</evidence>
<protein>
    <recommendedName>
        <fullName evidence="6">UBC core domain-containing protein</fullName>
    </recommendedName>
</protein>
<dbReference type="Pfam" id="PF00179">
    <property type="entry name" value="UQ_con"/>
    <property type="match status" value="1"/>
</dbReference>
<organism evidence="5">
    <name type="scientific">viral metagenome</name>
    <dbReference type="NCBI Taxonomy" id="1070528"/>
    <lineage>
        <taxon>unclassified sequences</taxon>
        <taxon>metagenomes</taxon>
        <taxon>organismal metagenomes</taxon>
    </lineage>
</organism>
<feature type="domain" description="SAP" evidence="4">
    <location>
        <begin position="6"/>
        <end position="40"/>
    </location>
</feature>
<feature type="domain" description="UBC core" evidence="3">
    <location>
        <begin position="105"/>
        <end position="267"/>
    </location>
</feature>
<proteinExistence type="predicted"/>
<reference evidence="5" key="1">
    <citation type="journal article" date="2020" name="Nature">
        <title>Giant virus diversity and host interactions through global metagenomics.</title>
        <authorList>
            <person name="Schulz F."/>
            <person name="Roux S."/>
            <person name="Paez-Espino D."/>
            <person name="Jungbluth S."/>
            <person name="Walsh D.A."/>
            <person name="Denef V.J."/>
            <person name="McMahon K.D."/>
            <person name="Konstantinidis K.T."/>
            <person name="Eloe-Fadrosh E.A."/>
            <person name="Kyrpides N.C."/>
            <person name="Woyke T."/>
        </authorList>
    </citation>
    <scope>NUCLEOTIDE SEQUENCE</scope>
    <source>
        <strain evidence="5">GVMAG-S-1101169-75</strain>
    </source>
</reference>
<evidence type="ECO:0000256" key="1">
    <source>
        <dbReference type="ARBA" id="ARBA00022679"/>
    </source>
</evidence>
<evidence type="ECO:0000256" key="2">
    <source>
        <dbReference type="ARBA" id="ARBA00022786"/>
    </source>
</evidence>